<name>A0AAX1PPZ6_AERSA</name>
<dbReference type="RefSeq" id="WP_111587624.1">
    <property type="nucleotide sequence ID" value="NZ_CAWNWF010000001.1"/>
</dbReference>
<proteinExistence type="predicted"/>
<evidence type="ECO:0000313" key="2">
    <source>
        <dbReference type="Proteomes" id="UP000249422"/>
    </source>
</evidence>
<dbReference type="Proteomes" id="UP000249422">
    <property type="component" value="Unassembled WGS sequence"/>
</dbReference>
<reference evidence="1 2" key="1">
    <citation type="submission" date="2018-06" db="EMBL/GenBank/DDBJ databases">
        <title>Freshwater and sediment microbial communities from various areas in North America, analyzing microbe dynamics in response to fracking.</title>
        <authorList>
            <person name="Lamendella R."/>
        </authorList>
    </citation>
    <scope>NUCLEOTIDE SEQUENCE [LARGE SCALE GENOMIC DNA]</scope>
    <source>
        <strain evidence="1 2">17</strain>
    </source>
</reference>
<sequence>MKDFDAGNFTGIATSDKGKELWSFLNSELVVACLETTTYLQRPAIEGIQPLLLSHFGHDVWDDRLKQVVGKMVRQIMERRGYHLEKTGVKIRVRDLFSIGARYQKNI</sequence>
<dbReference type="EMBL" id="QLLM01000001">
    <property type="protein sequence ID" value="RAJ09800.1"/>
    <property type="molecule type" value="Genomic_DNA"/>
</dbReference>
<protein>
    <submittedName>
        <fullName evidence="1">Uncharacterized protein</fullName>
    </submittedName>
</protein>
<gene>
    <name evidence="1" type="ORF">DEU50_101544</name>
</gene>
<comment type="caution">
    <text evidence="1">The sequence shown here is derived from an EMBL/GenBank/DDBJ whole genome shotgun (WGS) entry which is preliminary data.</text>
</comment>
<dbReference type="AlphaFoldDB" id="A0AAX1PPZ6"/>
<evidence type="ECO:0000313" key="1">
    <source>
        <dbReference type="EMBL" id="RAJ09800.1"/>
    </source>
</evidence>
<organism evidence="1 2">
    <name type="scientific">Aeromonas salmonicida</name>
    <dbReference type="NCBI Taxonomy" id="645"/>
    <lineage>
        <taxon>Bacteria</taxon>
        <taxon>Pseudomonadati</taxon>
        <taxon>Pseudomonadota</taxon>
        <taxon>Gammaproteobacteria</taxon>
        <taxon>Aeromonadales</taxon>
        <taxon>Aeromonadaceae</taxon>
        <taxon>Aeromonas</taxon>
    </lineage>
</organism>
<accession>A0AAX1PPZ6</accession>